<dbReference type="PANTHER" id="PTHR33050">
    <property type="entry name" value="REVERSE TRANSCRIPTASE DOMAIN-CONTAINING PROTEIN"/>
    <property type="match status" value="1"/>
</dbReference>
<dbReference type="AlphaFoldDB" id="A0AAV7WB69"/>
<gene>
    <name evidence="2" type="ORF">NDU88_006005</name>
</gene>
<evidence type="ECO:0000313" key="3">
    <source>
        <dbReference type="Proteomes" id="UP001066276"/>
    </source>
</evidence>
<name>A0AAV7WB69_PLEWA</name>
<evidence type="ECO:0000313" key="2">
    <source>
        <dbReference type="EMBL" id="KAJ1210643.1"/>
    </source>
</evidence>
<dbReference type="InterPro" id="IPR052055">
    <property type="entry name" value="Hepadnavirus_pol/RT"/>
</dbReference>
<proteinExistence type="predicted"/>
<dbReference type="PANTHER" id="PTHR33050:SF7">
    <property type="entry name" value="RIBONUCLEASE H"/>
    <property type="match status" value="1"/>
</dbReference>
<protein>
    <submittedName>
        <fullName evidence="2">Uncharacterized protein</fullName>
    </submittedName>
</protein>
<feature type="region of interest" description="Disordered" evidence="1">
    <location>
        <begin position="263"/>
        <end position="323"/>
    </location>
</feature>
<reference evidence="2" key="1">
    <citation type="journal article" date="2022" name="bioRxiv">
        <title>Sequencing and chromosome-scale assembly of the giantPleurodeles waltlgenome.</title>
        <authorList>
            <person name="Brown T."/>
            <person name="Elewa A."/>
            <person name="Iarovenko S."/>
            <person name="Subramanian E."/>
            <person name="Araus A.J."/>
            <person name="Petzold A."/>
            <person name="Susuki M."/>
            <person name="Suzuki K.-i.T."/>
            <person name="Hayashi T."/>
            <person name="Toyoda A."/>
            <person name="Oliveira C."/>
            <person name="Osipova E."/>
            <person name="Leigh N.D."/>
            <person name="Simon A."/>
            <person name="Yun M.H."/>
        </authorList>
    </citation>
    <scope>NUCLEOTIDE SEQUENCE</scope>
    <source>
        <strain evidence="2">20211129_DDA</strain>
        <tissue evidence="2">Liver</tissue>
    </source>
</reference>
<keyword evidence="3" id="KW-1185">Reference proteome</keyword>
<accession>A0AAV7WB69</accession>
<comment type="caution">
    <text evidence="2">The sequence shown here is derived from an EMBL/GenBank/DDBJ whole genome shotgun (WGS) entry which is preliminary data.</text>
</comment>
<organism evidence="2 3">
    <name type="scientific">Pleurodeles waltl</name>
    <name type="common">Iberian ribbed newt</name>
    <dbReference type="NCBI Taxonomy" id="8319"/>
    <lineage>
        <taxon>Eukaryota</taxon>
        <taxon>Metazoa</taxon>
        <taxon>Chordata</taxon>
        <taxon>Craniata</taxon>
        <taxon>Vertebrata</taxon>
        <taxon>Euteleostomi</taxon>
        <taxon>Amphibia</taxon>
        <taxon>Batrachia</taxon>
        <taxon>Caudata</taxon>
        <taxon>Salamandroidea</taxon>
        <taxon>Salamandridae</taxon>
        <taxon>Pleurodelinae</taxon>
        <taxon>Pleurodeles</taxon>
    </lineage>
</organism>
<dbReference type="Proteomes" id="UP001066276">
    <property type="component" value="Chromosome 1_2"/>
</dbReference>
<sequence>MVGCGRQPVSRKAVLVAASSDNGDNGCLHFGVGSSSGGPGDQRSLVSGGAGVSYQPAGIAGDSFGSQGLPPFHSRSVSTSLDGQYDRDVVYQKAGKSRVVSSLREALRLWSWAEDHRICLMANHLAGVQNVRADSPSRLLSVDHKWRLHPDLVLFIFRMWGFPQVDLFSTRENAHCPSFCSLQYPMQEALGGAFQMSWNGQLLYAFPPIPLIPRVLRKMRQDRAQVILIAPDWPRRVWYTDLLQLSLFLVLKTVALILTLAGGGGRPPKSRRQVTVPRSKDRGGNSDFPAGLAGGRLQTASQPSGKEASTMKPARNRAGGVEAVRRVQLHPSRISLSAQQTVKYM</sequence>
<evidence type="ECO:0000256" key="1">
    <source>
        <dbReference type="SAM" id="MobiDB-lite"/>
    </source>
</evidence>
<dbReference type="EMBL" id="JANPWB010000002">
    <property type="protein sequence ID" value="KAJ1210643.1"/>
    <property type="molecule type" value="Genomic_DNA"/>
</dbReference>